<dbReference type="InterPro" id="IPR036389">
    <property type="entry name" value="RNase_III_sf"/>
</dbReference>
<dbReference type="SUPFAM" id="SSF69065">
    <property type="entry name" value="RNase III domain-like"/>
    <property type="match status" value="1"/>
</dbReference>
<keyword evidence="3" id="KW-0689">Ribosomal protein</keyword>
<dbReference type="Pfam" id="PF22935">
    <property type="entry name" value="RM44_endonuclase"/>
    <property type="match status" value="1"/>
</dbReference>
<keyword evidence="5" id="KW-0687">Ribonucleoprotein</keyword>
<evidence type="ECO:0000256" key="2">
    <source>
        <dbReference type="ARBA" id="ARBA00022946"/>
    </source>
</evidence>
<gene>
    <name evidence="9" type="ORF">PYX00_009455</name>
</gene>
<dbReference type="GO" id="GO:1990904">
    <property type="term" value="C:ribonucleoprotein complex"/>
    <property type="evidence" value="ECO:0007669"/>
    <property type="project" value="UniProtKB-KW"/>
</dbReference>
<dbReference type="GO" id="GO:0004525">
    <property type="term" value="F:ribonuclease III activity"/>
    <property type="evidence" value="ECO:0007669"/>
    <property type="project" value="InterPro"/>
</dbReference>
<feature type="domain" description="RNase III" evidence="8">
    <location>
        <begin position="108"/>
        <end position="247"/>
    </location>
</feature>
<dbReference type="InterPro" id="IPR044444">
    <property type="entry name" value="Ribosomal_mL44_DSRM_metazoa"/>
</dbReference>
<evidence type="ECO:0000313" key="9">
    <source>
        <dbReference type="EMBL" id="KAL0267102.1"/>
    </source>
</evidence>
<evidence type="ECO:0000256" key="5">
    <source>
        <dbReference type="ARBA" id="ARBA00023274"/>
    </source>
</evidence>
<dbReference type="GO" id="GO:0003725">
    <property type="term" value="F:double-stranded RNA binding"/>
    <property type="evidence" value="ECO:0007669"/>
    <property type="project" value="InterPro"/>
</dbReference>
<keyword evidence="2" id="KW-0809">Transit peptide</keyword>
<comment type="subcellular location">
    <subcellularLocation>
        <location evidence="1">Mitochondrion</location>
    </subcellularLocation>
</comment>
<keyword evidence="4" id="KW-0496">Mitochondrion</keyword>
<dbReference type="Pfam" id="PF22892">
    <property type="entry name" value="DSRM_MRPL44"/>
    <property type="match status" value="1"/>
</dbReference>
<comment type="similarity">
    <text evidence="6">Belongs to the ribonuclease III family. Mitochondrion-specific ribosomal protein mL44 subfamily.</text>
</comment>
<accession>A0AAW2HBL3</accession>
<dbReference type="CDD" id="cd19874">
    <property type="entry name" value="DSRM_MRPL44"/>
    <property type="match status" value="1"/>
</dbReference>
<dbReference type="InterPro" id="IPR000999">
    <property type="entry name" value="RNase_III_dom"/>
</dbReference>
<organism evidence="9">
    <name type="scientific">Menopon gallinae</name>
    <name type="common">poultry shaft louse</name>
    <dbReference type="NCBI Taxonomy" id="328185"/>
    <lineage>
        <taxon>Eukaryota</taxon>
        <taxon>Metazoa</taxon>
        <taxon>Ecdysozoa</taxon>
        <taxon>Arthropoda</taxon>
        <taxon>Hexapoda</taxon>
        <taxon>Insecta</taxon>
        <taxon>Pterygota</taxon>
        <taxon>Neoptera</taxon>
        <taxon>Paraneoptera</taxon>
        <taxon>Psocodea</taxon>
        <taxon>Troctomorpha</taxon>
        <taxon>Phthiraptera</taxon>
        <taxon>Amblycera</taxon>
        <taxon>Menoponidae</taxon>
        <taxon>Menopon</taxon>
    </lineage>
</organism>
<sequence>MFQNNSRYRGDSETSLPYTCFSMAVNAFGCNSSLLISKLFTPLAGNVRHAKRWERPVLSALKMRQKKFEKTEPEKVLELKRRSGFLEWNRGAEIYAFGKRLQEEFRSDVLNQAFIHRSYIQKEKHKMSELDVVVENAEANMNDNEYLSEVGQKVISDLVWNYFAHFLPRLPLEGIQGVHDHLTSVETLEHISRNLGTEYIILSADYPPTAETHAKTFQAIVGALAECQGVERANLLVRDLVVTQFSGKDINDYLMIDDYFKTLKMIAERDGLGEPEPRIICRSGTNTVLANYHIGLYCNKKLIGHHAGENLDQAIQMAAFDALKRMFHTTDSAKPLRYDAVVSYPHKLQKNLPLSEWSASQFN</sequence>
<comment type="caution">
    <text evidence="9">The sequence shown here is derived from an EMBL/GenBank/DDBJ whole genome shotgun (WGS) entry which is preliminary data.</text>
</comment>
<dbReference type="EMBL" id="JARGDH010000005">
    <property type="protein sequence ID" value="KAL0267102.1"/>
    <property type="molecule type" value="Genomic_DNA"/>
</dbReference>
<evidence type="ECO:0000256" key="1">
    <source>
        <dbReference type="ARBA" id="ARBA00004173"/>
    </source>
</evidence>
<reference evidence="9" key="1">
    <citation type="journal article" date="2024" name="Gigascience">
        <title>Chromosome-level genome of the poultry shaft louse Menopon gallinae provides insight into the host-switching and adaptive evolution of parasitic lice.</title>
        <authorList>
            <person name="Xu Y."/>
            <person name="Ma L."/>
            <person name="Liu S."/>
            <person name="Liang Y."/>
            <person name="Liu Q."/>
            <person name="He Z."/>
            <person name="Tian L."/>
            <person name="Duan Y."/>
            <person name="Cai W."/>
            <person name="Li H."/>
            <person name="Song F."/>
        </authorList>
    </citation>
    <scope>NUCLEOTIDE SEQUENCE</scope>
    <source>
        <strain evidence="9">Cailab_2023a</strain>
    </source>
</reference>
<dbReference type="GO" id="GO:0005739">
    <property type="term" value="C:mitochondrion"/>
    <property type="evidence" value="ECO:0007669"/>
    <property type="project" value="UniProtKB-SubCell"/>
</dbReference>
<dbReference type="AlphaFoldDB" id="A0AAW2HBL3"/>
<evidence type="ECO:0000256" key="3">
    <source>
        <dbReference type="ARBA" id="ARBA00022980"/>
    </source>
</evidence>
<protein>
    <recommendedName>
        <fullName evidence="7">Large ribosomal subunit protein mL44</fullName>
    </recommendedName>
</protein>
<evidence type="ECO:0000259" key="8">
    <source>
        <dbReference type="SMART" id="SM00535"/>
    </source>
</evidence>
<name>A0AAW2HBL3_9NEOP</name>
<evidence type="ECO:0000256" key="7">
    <source>
        <dbReference type="ARBA" id="ARBA00035187"/>
    </source>
</evidence>
<dbReference type="GO" id="GO:0005840">
    <property type="term" value="C:ribosome"/>
    <property type="evidence" value="ECO:0007669"/>
    <property type="project" value="UniProtKB-KW"/>
</dbReference>
<proteinExistence type="inferred from homology"/>
<dbReference type="GO" id="GO:0006396">
    <property type="term" value="P:RNA processing"/>
    <property type="evidence" value="ECO:0007669"/>
    <property type="project" value="InterPro"/>
</dbReference>
<dbReference type="SMART" id="SM00535">
    <property type="entry name" value="RIBOc"/>
    <property type="match status" value="1"/>
</dbReference>
<evidence type="ECO:0000256" key="6">
    <source>
        <dbReference type="ARBA" id="ARBA00024034"/>
    </source>
</evidence>
<dbReference type="Gene3D" id="3.30.160.20">
    <property type="match status" value="1"/>
</dbReference>
<evidence type="ECO:0000256" key="4">
    <source>
        <dbReference type="ARBA" id="ARBA00023128"/>
    </source>
</evidence>
<dbReference type="InterPro" id="IPR055189">
    <property type="entry name" value="RM44_endonuclase"/>
</dbReference>
<dbReference type="Gene3D" id="1.10.1520.10">
    <property type="entry name" value="Ribonuclease III domain"/>
    <property type="match status" value="1"/>
</dbReference>